<name>A0A8H3GH47_9AGAM</name>
<reference evidence="2" key="1">
    <citation type="submission" date="2021-01" db="EMBL/GenBank/DDBJ databases">
        <authorList>
            <person name="Kaushik A."/>
        </authorList>
    </citation>
    <scope>NUCLEOTIDE SEQUENCE</scope>
    <source>
        <strain evidence="2">AG1-1C</strain>
    </source>
</reference>
<dbReference type="AlphaFoldDB" id="A0A8H3GH47"/>
<dbReference type="Proteomes" id="UP000663846">
    <property type="component" value="Unassembled WGS sequence"/>
</dbReference>
<organism evidence="2 3">
    <name type="scientific">Rhizoctonia solani</name>
    <dbReference type="NCBI Taxonomy" id="456999"/>
    <lineage>
        <taxon>Eukaryota</taxon>
        <taxon>Fungi</taxon>
        <taxon>Dikarya</taxon>
        <taxon>Basidiomycota</taxon>
        <taxon>Agaricomycotina</taxon>
        <taxon>Agaricomycetes</taxon>
        <taxon>Cantharellales</taxon>
        <taxon>Ceratobasidiaceae</taxon>
        <taxon>Rhizoctonia</taxon>
    </lineage>
</organism>
<sequence>MMPFRNPIRRRATAPAECPSESVGSPHSTTQTRSLARPRNSTIPPALPPVKRYSMKKLRKFYMSNLSSKSGSLQDQNIISASYYQLGDTTLIRLEASPVPGSTSDTLLLESPRPNKGPGMPWLIRNISQSNTMKSIGLMIPIAPNLGYFSRMSHKEADTYMRDLKPSSDPKVITYQNPLPFDNLVVLASRISSRRSRRSLDSPPKSWFIQAMWEGLKRIKEMQDNNATADENDSQDGGNTLTDISKMVDGVMDTFGDSLLLFHYKVMKIQQKSDHSMTAVEERKNIVQQEILERNREITSTQANWHTAEQERERLRRRESDLRKQLRLSDPIPQ</sequence>
<protein>
    <submittedName>
        <fullName evidence="2">Uncharacterized protein</fullName>
    </submittedName>
</protein>
<feature type="compositionally biased region" description="Polar residues" evidence="1">
    <location>
        <begin position="22"/>
        <end position="43"/>
    </location>
</feature>
<evidence type="ECO:0000256" key="1">
    <source>
        <dbReference type="SAM" id="MobiDB-lite"/>
    </source>
</evidence>
<accession>A0A8H3GH47</accession>
<comment type="caution">
    <text evidence="2">The sequence shown here is derived from an EMBL/GenBank/DDBJ whole genome shotgun (WGS) entry which is preliminary data.</text>
</comment>
<evidence type="ECO:0000313" key="2">
    <source>
        <dbReference type="EMBL" id="CAE6450108.1"/>
    </source>
</evidence>
<proteinExistence type="predicted"/>
<dbReference type="EMBL" id="CAJMWS010000535">
    <property type="protein sequence ID" value="CAE6450108.1"/>
    <property type="molecule type" value="Genomic_DNA"/>
</dbReference>
<feature type="region of interest" description="Disordered" evidence="1">
    <location>
        <begin position="1"/>
        <end position="49"/>
    </location>
</feature>
<feature type="region of interest" description="Disordered" evidence="1">
    <location>
        <begin position="303"/>
        <end position="334"/>
    </location>
</feature>
<gene>
    <name evidence="2" type="ORF">RDB_LOCUS144255</name>
</gene>
<feature type="compositionally biased region" description="Basic and acidic residues" evidence="1">
    <location>
        <begin position="308"/>
        <end position="324"/>
    </location>
</feature>
<evidence type="ECO:0000313" key="3">
    <source>
        <dbReference type="Proteomes" id="UP000663846"/>
    </source>
</evidence>